<dbReference type="InterPro" id="IPR002018">
    <property type="entry name" value="CarbesteraseB"/>
</dbReference>
<reference evidence="5 6" key="1">
    <citation type="journal article" date="2012" name="New Phytol.">
        <title>Insight into trade-off between wood decay and parasitism from the genome of a fungal forest pathogen.</title>
        <authorList>
            <person name="Olson A."/>
            <person name="Aerts A."/>
            <person name="Asiegbu F."/>
            <person name="Belbahri L."/>
            <person name="Bouzid O."/>
            <person name="Broberg A."/>
            <person name="Canback B."/>
            <person name="Coutinho P.M."/>
            <person name="Cullen D."/>
            <person name="Dalman K."/>
            <person name="Deflorio G."/>
            <person name="van Diepen L.T."/>
            <person name="Dunand C."/>
            <person name="Duplessis S."/>
            <person name="Durling M."/>
            <person name="Gonthier P."/>
            <person name="Grimwood J."/>
            <person name="Fossdal C.G."/>
            <person name="Hansson D."/>
            <person name="Henrissat B."/>
            <person name="Hietala A."/>
            <person name="Himmelstrand K."/>
            <person name="Hoffmeister D."/>
            <person name="Hogberg N."/>
            <person name="James T.Y."/>
            <person name="Karlsson M."/>
            <person name="Kohler A."/>
            <person name="Kues U."/>
            <person name="Lee Y.H."/>
            <person name="Lin Y.C."/>
            <person name="Lind M."/>
            <person name="Lindquist E."/>
            <person name="Lombard V."/>
            <person name="Lucas S."/>
            <person name="Lunden K."/>
            <person name="Morin E."/>
            <person name="Murat C."/>
            <person name="Park J."/>
            <person name="Raffaello T."/>
            <person name="Rouze P."/>
            <person name="Salamov A."/>
            <person name="Schmutz J."/>
            <person name="Solheim H."/>
            <person name="Stahlberg J."/>
            <person name="Velez H."/>
            <person name="de Vries R.P."/>
            <person name="Wiebenga A."/>
            <person name="Woodward S."/>
            <person name="Yakovlev I."/>
            <person name="Garbelotto M."/>
            <person name="Martin F."/>
            <person name="Grigoriev I.V."/>
            <person name="Stenlid J."/>
        </authorList>
    </citation>
    <scope>NUCLEOTIDE SEQUENCE [LARGE SCALE GENOMIC DNA]</scope>
    <source>
        <strain evidence="5 6">TC 32-1</strain>
    </source>
</reference>
<dbReference type="KEGG" id="hir:HETIRDRAFT_439887"/>
<dbReference type="InterPro" id="IPR019826">
    <property type="entry name" value="Carboxylesterase_B_AS"/>
</dbReference>
<dbReference type="InterPro" id="IPR029058">
    <property type="entry name" value="AB_hydrolase_fold"/>
</dbReference>
<feature type="signal peptide" evidence="3">
    <location>
        <begin position="1"/>
        <end position="19"/>
    </location>
</feature>
<dbReference type="ESTHER" id="9homo-w4k6j3">
    <property type="family name" value="Fungal_carboxylesterase_lipase"/>
</dbReference>
<evidence type="ECO:0000256" key="3">
    <source>
        <dbReference type="RuleBase" id="RU361235"/>
    </source>
</evidence>
<dbReference type="PANTHER" id="PTHR11559">
    <property type="entry name" value="CARBOXYLESTERASE"/>
    <property type="match status" value="1"/>
</dbReference>
<name>W4K6J3_HETIT</name>
<proteinExistence type="inferred from homology"/>
<dbReference type="AlphaFoldDB" id="W4K6J3"/>
<dbReference type="PROSITE" id="PS00122">
    <property type="entry name" value="CARBOXYLESTERASE_B_1"/>
    <property type="match status" value="1"/>
</dbReference>
<evidence type="ECO:0000313" key="6">
    <source>
        <dbReference type="Proteomes" id="UP000030671"/>
    </source>
</evidence>
<evidence type="ECO:0000256" key="1">
    <source>
        <dbReference type="ARBA" id="ARBA00005964"/>
    </source>
</evidence>
<dbReference type="InterPro" id="IPR050309">
    <property type="entry name" value="Type-B_Carboxylest/Lipase"/>
</dbReference>
<keyword evidence="3" id="KW-0732">Signal</keyword>
<dbReference type="SUPFAM" id="SSF53474">
    <property type="entry name" value="alpha/beta-Hydrolases"/>
    <property type="match status" value="1"/>
</dbReference>
<accession>W4K6J3</accession>
<dbReference type="GeneID" id="20675201"/>
<sequence length="535" mass="57786">MWSPAILSTILALICSSYASLDVHLAIGTFRGVATANNTERWLGVPFVEPPVGELRFKAPVSISKPLPGIQNASVFGDACPQPPDPTLGAPISENCLHLNIWRPSNTSAVAKLPVLFWIHGGFYMLGASSNPAFDPTRIVQRSVTAGKPIIFVSTNYRLNTFGFLASSNVPGADLNAGLLDQQAALEFVQENIAQFGGDPAKVTLWGQSAGGGSVEAQLLYSSGDLFRAAIMHSSSGPFKTSPPPSTYDEPGKAYANLVNATGCPTGPASLSCLRQLPLDTLTNVSNTMIRATLNNQLWNPTVGPSGTFVPELASTRIASGTFKHIPIIGGSNLNDGSIFSTTLRNLNLTGDAQDDAFDNFVLGQLIDSSRVTSSTLARLRALYPANDSSLGAPFNTGDSLFDRGSAWYGDNSYLSPRRRLLEKAASLQNAWGFFFEEFFPGADPSLGVSHGSELKLLFGPVPAAVEEEFANTYLDLYLNFIHELNPGPSWSKYEPQTRRVLQLKRNNLTMIADDFHSDRTDFLNSDEVLREFIR</sequence>
<dbReference type="RefSeq" id="XP_009546071.1">
    <property type="nucleotide sequence ID" value="XM_009547776.1"/>
</dbReference>
<feature type="chain" id="PRO_5005150328" description="Carboxylic ester hydrolase" evidence="3">
    <location>
        <begin position="20"/>
        <end position="535"/>
    </location>
</feature>
<evidence type="ECO:0000259" key="4">
    <source>
        <dbReference type="Pfam" id="PF00135"/>
    </source>
</evidence>
<dbReference type="EC" id="3.1.1.-" evidence="3"/>
<dbReference type="HOGENOM" id="CLU_006586_10_6_1"/>
<dbReference type="GO" id="GO:0016787">
    <property type="term" value="F:hydrolase activity"/>
    <property type="evidence" value="ECO:0007669"/>
    <property type="project" value="UniProtKB-KW"/>
</dbReference>
<comment type="similarity">
    <text evidence="1 3">Belongs to the type-B carboxylesterase/lipase family.</text>
</comment>
<keyword evidence="6" id="KW-1185">Reference proteome</keyword>
<protein>
    <recommendedName>
        <fullName evidence="3">Carboxylic ester hydrolase</fullName>
        <ecNumber evidence="3">3.1.1.-</ecNumber>
    </recommendedName>
</protein>
<dbReference type="Pfam" id="PF00135">
    <property type="entry name" value="COesterase"/>
    <property type="match status" value="1"/>
</dbReference>
<dbReference type="OrthoDB" id="408631at2759"/>
<evidence type="ECO:0000313" key="5">
    <source>
        <dbReference type="EMBL" id="ETW81423.1"/>
    </source>
</evidence>
<gene>
    <name evidence="5" type="ORF">HETIRDRAFT_439887</name>
</gene>
<dbReference type="EMBL" id="KI925458">
    <property type="protein sequence ID" value="ETW81423.1"/>
    <property type="molecule type" value="Genomic_DNA"/>
</dbReference>
<feature type="domain" description="Carboxylesterase type B" evidence="4">
    <location>
        <begin position="23"/>
        <end position="509"/>
    </location>
</feature>
<dbReference type="eggNOG" id="KOG4389">
    <property type="taxonomic scope" value="Eukaryota"/>
</dbReference>
<dbReference type="InParanoid" id="W4K6J3"/>
<evidence type="ECO:0000256" key="2">
    <source>
        <dbReference type="ARBA" id="ARBA00022801"/>
    </source>
</evidence>
<dbReference type="Proteomes" id="UP000030671">
    <property type="component" value="Unassembled WGS sequence"/>
</dbReference>
<dbReference type="Gene3D" id="3.40.50.1820">
    <property type="entry name" value="alpha/beta hydrolase"/>
    <property type="match status" value="1"/>
</dbReference>
<organism evidence="5 6">
    <name type="scientific">Heterobasidion irregulare (strain TC 32-1)</name>
    <dbReference type="NCBI Taxonomy" id="747525"/>
    <lineage>
        <taxon>Eukaryota</taxon>
        <taxon>Fungi</taxon>
        <taxon>Dikarya</taxon>
        <taxon>Basidiomycota</taxon>
        <taxon>Agaricomycotina</taxon>
        <taxon>Agaricomycetes</taxon>
        <taxon>Russulales</taxon>
        <taxon>Bondarzewiaceae</taxon>
        <taxon>Heterobasidion</taxon>
        <taxon>Heterobasidion annosum species complex</taxon>
    </lineage>
</organism>
<keyword evidence="2 3" id="KW-0378">Hydrolase</keyword>